<dbReference type="Gene3D" id="3.10.10.10">
    <property type="entry name" value="HIV Type 1 Reverse Transcriptase, subunit A, domain 1"/>
    <property type="match status" value="1"/>
</dbReference>
<keyword evidence="1" id="KW-0233">DNA recombination</keyword>
<gene>
    <name evidence="3" type="primary">pol_2393</name>
    <name evidence="3" type="ORF">CK203_063670</name>
</gene>
<dbReference type="InterPro" id="IPR043502">
    <property type="entry name" value="DNA/RNA_pol_sf"/>
</dbReference>
<dbReference type="GO" id="GO:0003676">
    <property type="term" value="F:nucleic acid binding"/>
    <property type="evidence" value="ECO:0007669"/>
    <property type="project" value="InterPro"/>
</dbReference>
<dbReference type="GO" id="GO:0006310">
    <property type="term" value="P:DNA recombination"/>
    <property type="evidence" value="ECO:0007669"/>
    <property type="project" value="UniProtKB-KW"/>
</dbReference>
<dbReference type="InterPro" id="IPR002156">
    <property type="entry name" value="RNaseH_domain"/>
</dbReference>
<feature type="domain" description="Integrase catalytic" evidence="2">
    <location>
        <begin position="1268"/>
        <end position="1353"/>
    </location>
</feature>
<dbReference type="Proteomes" id="UP000288805">
    <property type="component" value="Unassembled WGS sequence"/>
</dbReference>
<sequence length="1484" mass="168430">MLTADRATCIVFSDDDLPPEGSNHVRPLFIDVACLGRRVPSVLLDNGSALNVCPLVTAIALGFSPDDFGPSTQTVRAYDGTQRTVMGTLSTHVMIGPVSYSIVFQVLRIQSSFNLLLGRPWIHEAGAIPSSLHQKVKFIHEGRIITIQSDRDIITSSEPVLHISHSEDDLHLTGFTFDEVQVVSLEDGSRDMVPMSFDQHSSTLVLSMMRGMSYLPGYIPTEADARYMSQLRRDRVRARMSGIPFDYPLRPYTFQLADYFIRGSEHTPRTEGTVHIPETVEIQDIQQALGQIHLDTGTTEAPGAMIVTPPSPDRASMFSMCFPEEVPDYDLPMDLGYGTDEMDMIGIGRIFDAAPHGPHTVFDMFGVFVLETDEDDSIPDAYTDDMDFIGIVLDVVTSDFASVEGASDSVDPPLSFDTMSGFVTRFDDISDGNNDMSIFEYLNVSQHFPLIAPPAPTTHIYDVDDVGDTDDPLGGQSECDSDTEDRKVTPISSSTELIDFGAPDQPREIRIGSSLSPDERSRLIDLLRSYLDVFAWSYEDMPGLDPTIVQHHLPILPHARPVKQKLRRLHPRWSLQVKEEIQKQLSVGFLSVVEYPEWLANVVPVPKKDGKVRVCVDFRDLNKASPKDDFPLPHIDMLVDSTAGHPMLSFMDGFSGYNQILMAPEDMVKTSFITEWGTYCYRVMPFGLKNAGATYQRAATTLFHDMMHRDVEVYVDDMIVKSRDRADHLAALQRFFERIRQFRLRLNPKKCTFGVTSGKLLGHIVSERGIEVDPEKIRAILDMPTPRTEKEIRGFLGRLQYISRFIARLTDICEPIFRLLRKNQPTVWNDDCQRAFERIKECLLSPPVLVPPTPGRPLLLYLSVSDMALGCMLAQLDDLGKERAIYYLSKRMLEYECKYIMIERLCLAVVWATRRLRHYMTEYSVLLVSRLDPLRYLFDRPVLTGRLMRWLVLLTEFDIHYVTQKSVKGSIVADHLASLPISDDRSVDDDFPDEQIVSMTSITGWRLYFDGAANQSGFGIGILLISPQGDHIPRSVRLAFSDHHRLTNNIVEYEACITGLETALDLGIRQLEIHGDSNLVIKQTQGIWRTRDEKLKPYHAYLDLLIDRFDVLRPLLIETRSAPAYYCLIGEIEDQIELPWRSPDGLLLLCLDRASADRVMREVHAGVCGPHMGGHMLARKIMRTGYFWLTMETDCCQFVQRCQECQMHGDLIHVPPSELHALASPWPFSVWGIDIIGKISPKSSSGHEYILVAIDYFTKWVEAAFLCRGVHFKGEVDTLIQEYGIQHHRSSAYRPQTNGAVEAANKNIKRILRKMVETSRDWSEKLPFALWAYRTSFRTSIGATPYSLVYGMEAVLPVEIEMRSLRVALEQHISEAEWAQSRYDQLSLLDEKRLRAADHVQAYQRKMTRAFRKRVKPRKFQRGDLVLKVLRGLISDPRGKFRPSWSGPYVIRDLTREGAAWLTDLDGNQFTEPVNVDQLKKFYA</sequence>
<dbReference type="CDD" id="cd01647">
    <property type="entry name" value="RT_LTR"/>
    <property type="match status" value="1"/>
</dbReference>
<dbReference type="Pfam" id="PF00078">
    <property type="entry name" value="RVT_1"/>
    <property type="match status" value="1"/>
</dbReference>
<dbReference type="Gene3D" id="3.30.420.10">
    <property type="entry name" value="Ribonuclease H-like superfamily/Ribonuclease H"/>
    <property type="match status" value="2"/>
</dbReference>
<dbReference type="InterPro" id="IPR036397">
    <property type="entry name" value="RNaseH_sf"/>
</dbReference>
<dbReference type="PROSITE" id="PS50994">
    <property type="entry name" value="INTEGRASE"/>
    <property type="match status" value="1"/>
</dbReference>
<dbReference type="CDD" id="cd00303">
    <property type="entry name" value="retropepsin_like"/>
    <property type="match status" value="1"/>
</dbReference>
<dbReference type="PANTHER" id="PTHR48475">
    <property type="entry name" value="RIBONUCLEASE H"/>
    <property type="match status" value="1"/>
</dbReference>
<dbReference type="PANTHER" id="PTHR48475:SF1">
    <property type="entry name" value="RNASE H TYPE-1 DOMAIN-CONTAINING PROTEIN"/>
    <property type="match status" value="1"/>
</dbReference>
<organism evidence="3 4">
    <name type="scientific">Vitis vinifera</name>
    <name type="common">Grape</name>
    <dbReference type="NCBI Taxonomy" id="29760"/>
    <lineage>
        <taxon>Eukaryota</taxon>
        <taxon>Viridiplantae</taxon>
        <taxon>Streptophyta</taxon>
        <taxon>Embryophyta</taxon>
        <taxon>Tracheophyta</taxon>
        <taxon>Spermatophyta</taxon>
        <taxon>Magnoliopsida</taxon>
        <taxon>eudicotyledons</taxon>
        <taxon>Gunneridae</taxon>
        <taxon>Pentapetalae</taxon>
        <taxon>rosids</taxon>
        <taxon>Vitales</taxon>
        <taxon>Vitaceae</taxon>
        <taxon>Viteae</taxon>
        <taxon>Vitis</taxon>
    </lineage>
</organism>
<dbReference type="Gene3D" id="1.10.340.70">
    <property type="match status" value="1"/>
</dbReference>
<dbReference type="FunFam" id="3.30.70.270:FF:000063">
    <property type="entry name" value="Zinc knuckle domaincontaining protein"/>
    <property type="match status" value="1"/>
</dbReference>
<evidence type="ECO:0000313" key="4">
    <source>
        <dbReference type="Proteomes" id="UP000288805"/>
    </source>
</evidence>
<dbReference type="Pfam" id="PF17919">
    <property type="entry name" value="RT_RNaseH_2"/>
    <property type="match status" value="1"/>
</dbReference>
<dbReference type="InterPro" id="IPR043128">
    <property type="entry name" value="Rev_trsase/Diguanyl_cyclase"/>
</dbReference>
<dbReference type="EMBL" id="QGNW01000540">
    <property type="protein sequence ID" value="RVW68288.1"/>
    <property type="molecule type" value="Genomic_DNA"/>
</dbReference>
<dbReference type="SUPFAM" id="SSF53098">
    <property type="entry name" value="Ribonuclease H-like"/>
    <property type="match status" value="2"/>
</dbReference>
<dbReference type="GO" id="GO:0004523">
    <property type="term" value="F:RNA-DNA hybrid ribonuclease activity"/>
    <property type="evidence" value="ECO:0007669"/>
    <property type="project" value="InterPro"/>
</dbReference>
<dbReference type="InterPro" id="IPR000477">
    <property type="entry name" value="RT_dom"/>
</dbReference>
<comment type="caution">
    <text evidence="3">The sequence shown here is derived from an EMBL/GenBank/DDBJ whole genome shotgun (WGS) entry which is preliminary data.</text>
</comment>
<dbReference type="InterPro" id="IPR041577">
    <property type="entry name" value="RT_RNaseH_2"/>
</dbReference>
<dbReference type="CDD" id="cd09274">
    <property type="entry name" value="RNase_HI_RT_Ty3"/>
    <property type="match status" value="1"/>
</dbReference>
<proteinExistence type="predicted"/>
<evidence type="ECO:0000256" key="1">
    <source>
        <dbReference type="ARBA" id="ARBA00023172"/>
    </source>
</evidence>
<dbReference type="InterPro" id="IPR012337">
    <property type="entry name" value="RNaseH-like_sf"/>
</dbReference>
<dbReference type="Gene3D" id="2.40.70.10">
    <property type="entry name" value="Acid Proteases"/>
    <property type="match status" value="1"/>
</dbReference>
<dbReference type="GO" id="GO:0015074">
    <property type="term" value="P:DNA integration"/>
    <property type="evidence" value="ECO:0007669"/>
    <property type="project" value="InterPro"/>
</dbReference>
<dbReference type="Gene3D" id="3.30.70.270">
    <property type="match status" value="2"/>
</dbReference>
<protein>
    <submittedName>
        <fullName evidence="3">Retrovirus-related Pol polyprotein from transposon 17.6</fullName>
    </submittedName>
</protein>
<dbReference type="SUPFAM" id="SSF56672">
    <property type="entry name" value="DNA/RNA polymerases"/>
    <property type="match status" value="1"/>
</dbReference>
<evidence type="ECO:0000313" key="3">
    <source>
        <dbReference type="EMBL" id="RVW68288.1"/>
    </source>
</evidence>
<name>A0A438G804_VITVI</name>
<dbReference type="Pfam" id="PF13456">
    <property type="entry name" value="RVT_3"/>
    <property type="match status" value="1"/>
</dbReference>
<evidence type="ECO:0000259" key="2">
    <source>
        <dbReference type="PROSITE" id="PS50994"/>
    </source>
</evidence>
<dbReference type="CDD" id="cd09279">
    <property type="entry name" value="RNase_HI_like"/>
    <property type="match status" value="1"/>
</dbReference>
<dbReference type="InterPro" id="IPR041588">
    <property type="entry name" value="Integrase_H2C2"/>
</dbReference>
<dbReference type="Pfam" id="PF17921">
    <property type="entry name" value="Integrase_H2C2"/>
    <property type="match status" value="1"/>
</dbReference>
<dbReference type="InterPro" id="IPR001584">
    <property type="entry name" value="Integrase_cat-core"/>
</dbReference>
<dbReference type="InterPro" id="IPR021109">
    <property type="entry name" value="Peptidase_aspartic_dom_sf"/>
</dbReference>
<reference evidence="3 4" key="1">
    <citation type="journal article" date="2018" name="PLoS Genet.">
        <title>Population sequencing reveals clonal diversity and ancestral inbreeding in the grapevine cultivar Chardonnay.</title>
        <authorList>
            <person name="Roach M.J."/>
            <person name="Johnson D.L."/>
            <person name="Bohlmann J."/>
            <person name="van Vuuren H.J."/>
            <person name="Jones S.J."/>
            <person name="Pretorius I.S."/>
            <person name="Schmidt S.A."/>
            <person name="Borneman A.R."/>
        </authorList>
    </citation>
    <scope>NUCLEOTIDE SEQUENCE [LARGE SCALE GENOMIC DNA]</scope>
    <source>
        <strain evidence="4">cv. Chardonnay</strain>
        <tissue evidence="3">Leaf</tissue>
    </source>
</reference>
<accession>A0A438G804</accession>